<sequence length="74" mass="7416">MKVISTNFSSPRGRGTAGLFLGLFFLVALAPMGTTLTHVLAADSDIEGPKGLRGASMQAAGAAIGGEASHASEQ</sequence>
<evidence type="ECO:0000313" key="1">
    <source>
        <dbReference type="EMBL" id="PHJ16789.1"/>
    </source>
</evidence>
<evidence type="ECO:0000313" key="2">
    <source>
        <dbReference type="Proteomes" id="UP000221165"/>
    </source>
</evidence>
<proteinExistence type="predicted"/>
<dbReference type="RefSeq" id="XP_067918514.1">
    <property type="nucleotide sequence ID" value="XM_068069510.1"/>
</dbReference>
<dbReference type="VEuPathDB" id="ToxoDB:CSUI_009394"/>
<dbReference type="GeneID" id="94432721"/>
<gene>
    <name evidence="1" type="ORF">CSUI_009394</name>
</gene>
<reference evidence="1 2" key="1">
    <citation type="journal article" date="2017" name="Int. J. Parasitol.">
        <title>The genome of the protozoan parasite Cystoisospora suis and a reverse vaccinology approach to identify vaccine candidates.</title>
        <authorList>
            <person name="Palmieri N."/>
            <person name="Shrestha A."/>
            <person name="Ruttkowski B."/>
            <person name="Beck T."/>
            <person name="Vogl C."/>
            <person name="Tomley F."/>
            <person name="Blake D.P."/>
            <person name="Joachim A."/>
        </authorList>
    </citation>
    <scope>NUCLEOTIDE SEQUENCE [LARGE SCALE GENOMIC DNA]</scope>
    <source>
        <strain evidence="1 2">Wien I</strain>
    </source>
</reference>
<protein>
    <submittedName>
        <fullName evidence="1">Uncharacterized protein</fullName>
    </submittedName>
</protein>
<accession>A0A2C6KI47</accession>
<keyword evidence="2" id="KW-1185">Reference proteome</keyword>
<comment type="caution">
    <text evidence="1">The sequence shown here is derived from an EMBL/GenBank/DDBJ whole genome shotgun (WGS) entry which is preliminary data.</text>
</comment>
<name>A0A2C6KI47_9APIC</name>
<feature type="non-terminal residue" evidence="1">
    <location>
        <position position="74"/>
    </location>
</feature>
<dbReference type="EMBL" id="MIGC01005590">
    <property type="protein sequence ID" value="PHJ16789.1"/>
    <property type="molecule type" value="Genomic_DNA"/>
</dbReference>
<dbReference type="Proteomes" id="UP000221165">
    <property type="component" value="Unassembled WGS sequence"/>
</dbReference>
<dbReference type="AlphaFoldDB" id="A0A2C6KI47"/>
<organism evidence="1 2">
    <name type="scientific">Cystoisospora suis</name>
    <dbReference type="NCBI Taxonomy" id="483139"/>
    <lineage>
        <taxon>Eukaryota</taxon>
        <taxon>Sar</taxon>
        <taxon>Alveolata</taxon>
        <taxon>Apicomplexa</taxon>
        <taxon>Conoidasida</taxon>
        <taxon>Coccidia</taxon>
        <taxon>Eucoccidiorida</taxon>
        <taxon>Eimeriorina</taxon>
        <taxon>Sarcocystidae</taxon>
        <taxon>Cystoisospora</taxon>
    </lineage>
</organism>